<dbReference type="EMBL" id="JAWXYG010000001">
    <property type="protein sequence ID" value="KAK4285403.1"/>
    <property type="molecule type" value="Genomic_DNA"/>
</dbReference>
<proteinExistence type="inferred from homology"/>
<evidence type="ECO:0000256" key="7">
    <source>
        <dbReference type="ARBA" id="ARBA00023033"/>
    </source>
</evidence>
<dbReference type="Pfam" id="PF00743">
    <property type="entry name" value="FMO-like"/>
    <property type="match status" value="2"/>
</dbReference>
<comment type="similarity">
    <text evidence="2 8">Belongs to the FMO family.</text>
</comment>
<evidence type="ECO:0000256" key="2">
    <source>
        <dbReference type="ARBA" id="ARBA00009183"/>
    </source>
</evidence>
<dbReference type="InterPro" id="IPR036188">
    <property type="entry name" value="FAD/NAD-bd_sf"/>
</dbReference>
<dbReference type="PANTHER" id="PTHR23023">
    <property type="entry name" value="DIMETHYLANILINE MONOOXYGENASE"/>
    <property type="match status" value="1"/>
</dbReference>
<dbReference type="SUPFAM" id="SSF51905">
    <property type="entry name" value="FAD/NAD(P)-binding domain"/>
    <property type="match status" value="2"/>
</dbReference>
<organism evidence="9 10">
    <name type="scientific">Acacia crassicarpa</name>
    <name type="common">northern wattle</name>
    <dbReference type="NCBI Taxonomy" id="499986"/>
    <lineage>
        <taxon>Eukaryota</taxon>
        <taxon>Viridiplantae</taxon>
        <taxon>Streptophyta</taxon>
        <taxon>Embryophyta</taxon>
        <taxon>Tracheophyta</taxon>
        <taxon>Spermatophyta</taxon>
        <taxon>Magnoliopsida</taxon>
        <taxon>eudicotyledons</taxon>
        <taxon>Gunneridae</taxon>
        <taxon>Pentapetalae</taxon>
        <taxon>rosids</taxon>
        <taxon>fabids</taxon>
        <taxon>Fabales</taxon>
        <taxon>Fabaceae</taxon>
        <taxon>Caesalpinioideae</taxon>
        <taxon>mimosoid clade</taxon>
        <taxon>Acacieae</taxon>
        <taxon>Acacia</taxon>
    </lineage>
</organism>
<sequence>MARSVNVAIIGAGVSGLVAARELQREGHRVVVFEKSHRIGGTWAYDPRTESDPLGNDPNREIIHSSLYLSMRTNIPRQLMGYLDYPFVKRETGDQRTFPGHEEVLRFLDDFAEEFGILELTRFESEVLRVELVGERKEEGWLVEWRSRGSESLSRETFEAVVVCSGHNTVPKLAEIPGIENWKRHQMHSHNYRTPDPFKGQAVVIIGKGPSGFDISKDISKVAKEVHIAVRMNPMFVNGVKLQDFQNLSHHSPIKCVYEDGLVEFEDGSSVYADAVVHCTGYKYHFPFLRTKGIVDVEESRVGPLYKHVFPPALAPWLCFIGITSHDPAFLIYELQSKWVAKVLSGKVELPSTEEMMDCVQNHYKFMEDNQIPKHHTHILRPHQADYKDWLVEKSGQGALEEWREKMFSEVLSKFLEMQLFHIDQRDDGYWHSILHSSSSSPPSQNP</sequence>
<evidence type="ECO:0000256" key="6">
    <source>
        <dbReference type="ARBA" id="ARBA00023002"/>
    </source>
</evidence>
<keyword evidence="6 8" id="KW-0560">Oxidoreductase</keyword>
<evidence type="ECO:0000256" key="8">
    <source>
        <dbReference type="RuleBase" id="RU361177"/>
    </source>
</evidence>
<comment type="cofactor">
    <cofactor evidence="1 8">
        <name>FAD</name>
        <dbReference type="ChEBI" id="CHEBI:57692"/>
    </cofactor>
</comment>
<dbReference type="FunFam" id="3.50.50.60:FF:000138">
    <property type="entry name" value="Flavin-containing monooxygenase"/>
    <property type="match status" value="1"/>
</dbReference>
<evidence type="ECO:0000256" key="5">
    <source>
        <dbReference type="ARBA" id="ARBA00022857"/>
    </source>
</evidence>
<protein>
    <recommendedName>
        <fullName evidence="8">Flavin-containing monooxygenase</fullName>
        <ecNumber evidence="8">1.-.-.-</ecNumber>
    </recommendedName>
</protein>
<dbReference type="GO" id="GO:0050660">
    <property type="term" value="F:flavin adenine dinucleotide binding"/>
    <property type="evidence" value="ECO:0007669"/>
    <property type="project" value="InterPro"/>
</dbReference>
<comment type="caution">
    <text evidence="9">The sequence shown here is derived from an EMBL/GenBank/DDBJ whole genome shotgun (WGS) entry which is preliminary data.</text>
</comment>
<evidence type="ECO:0000313" key="10">
    <source>
        <dbReference type="Proteomes" id="UP001293593"/>
    </source>
</evidence>
<evidence type="ECO:0000256" key="4">
    <source>
        <dbReference type="ARBA" id="ARBA00022827"/>
    </source>
</evidence>
<dbReference type="InterPro" id="IPR050346">
    <property type="entry name" value="FMO-like"/>
</dbReference>
<dbReference type="GO" id="GO:0004499">
    <property type="term" value="F:N,N-dimethylaniline monooxygenase activity"/>
    <property type="evidence" value="ECO:0007669"/>
    <property type="project" value="InterPro"/>
</dbReference>
<dbReference type="PRINTS" id="PR00370">
    <property type="entry name" value="FMOXYGENASE"/>
</dbReference>
<keyword evidence="3 8" id="KW-0285">Flavoprotein</keyword>
<dbReference type="InterPro" id="IPR020946">
    <property type="entry name" value="Flavin_mOase-like"/>
</dbReference>
<keyword evidence="7 8" id="KW-0503">Monooxygenase</keyword>
<dbReference type="GO" id="GO:0050661">
    <property type="term" value="F:NADP binding"/>
    <property type="evidence" value="ECO:0007669"/>
    <property type="project" value="InterPro"/>
</dbReference>
<dbReference type="Proteomes" id="UP001293593">
    <property type="component" value="Unassembled WGS sequence"/>
</dbReference>
<reference evidence="9" key="1">
    <citation type="submission" date="2023-10" db="EMBL/GenBank/DDBJ databases">
        <title>Chromosome-level genome of the transformable northern wattle, Acacia crassicarpa.</title>
        <authorList>
            <person name="Massaro I."/>
            <person name="Sinha N.R."/>
            <person name="Poethig S."/>
            <person name="Leichty A.R."/>
        </authorList>
    </citation>
    <scope>NUCLEOTIDE SEQUENCE</scope>
    <source>
        <strain evidence="9">Acra3RX</strain>
        <tissue evidence="9">Leaf</tissue>
    </source>
</reference>
<dbReference type="PIRSF" id="PIRSF000332">
    <property type="entry name" value="FMO"/>
    <property type="match status" value="1"/>
</dbReference>
<gene>
    <name evidence="9" type="ORF">QN277_002103</name>
</gene>
<evidence type="ECO:0000256" key="1">
    <source>
        <dbReference type="ARBA" id="ARBA00001974"/>
    </source>
</evidence>
<name>A0AAE1N8T4_9FABA</name>
<evidence type="ECO:0000256" key="3">
    <source>
        <dbReference type="ARBA" id="ARBA00022630"/>
    </source>
</evidence>
<keyword evidence="4 8" id="KW-0274">FAD</keyword>
<keyword evidence="5" id="KW-0521">NADP</keyword>
<dbReference type="Gene3D" id="3.50.50.60">
    <property type="entry name" value="FAD/NAD(P)-binding domain"/>
    <property type="match status" value="2"/>
</dbReference>
<dbReference type="InterPro" id="IPR000960">
    <property type="entry name" value="Flavin_mOase"/>
</dbReference>
<evidence type="ECO:0000313" key="9">
    <source>
        <dbReference type="EMBL" id="KAK4285403.1"/>
    </source>
</evidence>
<accession>A0AAE1N8T4</accession>
<dbReference type="EC" id="1.-.-.-" evidence="8"/>
<dbReference type="AlphaFoldDB" id="A0AAE1N8T4"/>
<keyword evidence="10" id="KW-1185">Reference proteome</keyword>